<dbReference type="InterPro" id="IPR003791">
    <property type="entry name" value="UPF0178"/>
</dbReference>
<accession>A0AAW3ZN23</accession>
<dbReference type="Pfam" id="PF02639">
    <property type="entry name" value="DUF188"/>
    <property type="match status" value="1"/>
</dbReference>
<evidence type="ECO:0000313" key="3">
    <source>
        <dbReference type="EMBL" id="MBD8527138.1"/>
    </source>
</evidence>
<comment type="caution">
    <text evidence="3">The sequence shown here is derived from an EMBL/GenBank/DDBJ whole genome shotgun (WGS) entry which is preliminary data.</text>
</comment>
<dbReference type="NCBIfam" id="NF001095">
    <property type="entry name" value="PRK00124.1"/>
    <property type="match status" value="1"/>
</dbReference>
<proteinExistence type="inferred from homology"/>
<comment type="similarity">
    <text evidence="1 2">Belongs to the UPF0178 family.</text>
</comment>
<dbReference type="AlphaFoldDB" id="A0AAW3ZN23"/>
<dbReference type="EMBL" id="JACYTR010000042">
    <property type="protein sequence ID" value="MBD8527138.1"/>
    <property type="molecule type" value="Genomic_DNA"/>
</dbReference>
<keyword evidence="4" id="KW-1185">Reference proteome</keyword>
<evidence type="ECO:0000313" key="4">
    <source>
        <dbReference type="Proteomes" id="UP000613768"/>
    </source>
</evidence>
<gene>
    <name evidence="3" type="ORF">IFO71_15455</name>
</gene>
<dbReference type="Proteomes" id="UP000613768">
    <property type="component" value="Unassembled WGS sequence"/>
</dbReference>
<dbReference type="PANTHER" id="PTHR35146">
    <property type="entry name" value="UPF0178 PROTEIN YAII"/>
    <property type="match status" value="1"/>
</dbReference>
<evidence type="ECO:0000256" key="2">
    <source>
        <dbReference type="HAMAP-Rule" id="MF_00489"/>
    </source>
</evidence>
<dbReference type="CDD" id="cd18720">
    <property type="entry name" value="PIN_YqxD-like"/>
    <property type="match status" value="1"/>
</dbReference>
<organism evidence="3 4">
    <name type="scientific">Pseudomarimonas arenosa</name>
    <dbReference type="NCBI Taxonomy" id="2774145"/>
    <lineage>
        <taxon>Bacteria</taxon>
        <taxon>Pseudomonadati</taxon>
        <taxon>Pseudomonadota</taxon>
        <taxon>Gammaproteobacteria</taxon>
        <taxon>Lysobacterales</taxon>
        <taxon>Lysobacteraceae</taxon>
        <taxon>Pseudomarimonas</taxon>
    </lineage>
</organism>
<name>A0AAW3ZN23_9GAMM</name>
<evidence type="ECO:0000256" key="1">
    <source>
        <dbReference type="ARBA" id="ARBA00008522"/>
    </source>
</evidence>
<reference evidence="3 4" key="1">
    <citation type="submission" date="2020-09" db="EMBL/GenBank/DDBJ databases">
        <title>Pseudoxanthomonas sp. CAU 1598 isolated from sand of Yaerae Beach.</title>
        <authorList>
            <person name="Kim W."/>
        </authorList>
    </citation>
    <scope>NUCLEOTIDE SEQUENCE [LARGE SCALE GENOMIC DNA]</scope>
    <source>
        <strain evidence="3 4">CAU 1598</strain>
    </source>
</reference>
<dbReference type="HAMAP" id="MF_00489">
    <property type="entry name" value="UPF0178"/>
    <property type="match status" value="1"/>
</dbReference>
<protein>
    <recommendedName>
        <fullName evidence="2">UPF0178 protein IFO71_15455</fullName>
    </recommendedName>
</protein>
<sequence>MTEQANSSEACEPSGPTIWVDADACPRVIKDILFRAATRTGVELRLVANQSLATPRLANIRSITVPSGLDVADSAIVERSQPGDLVVTADIPLAAEVVAKGVTAINPRGELYTQESVRQHLSMRNFMDSLRGAGVQTGGPASFHPRDRQAFANQLDRWLARLPHSHTHNLRKV</sequence>
<dbReference type="RefSeq" id="WP_192030560.1">
    <property type="nucleotide sequence ID" value="NZ_JACYTR010000042.1"/>
</dbReference>
<dbReference type="PANTHER" id="PTHR35146:SF1">
    <property type="entry name" value="UPF0178 PROTEIN YAII"/>
    <property type="match status" value="1"/>
</dbReference>